<dbReference type="Proteomes" id="UP000670475">
    <property type="component" value="Unassembled WGS sequence"/>
</dbReference>
<dbReference type="SUPFAM" id="SSF51556">
    <property type="entry name" value="Metallo-dependent hydrolases"/>
    <property type="match status" value="1"/>
</dbReference>
<evidence type="ECO:0000313" key="4">
    <source>
        <dbReference type="Proteomes" id="UP000670475"/>
    </source>
</evidence>
<keyword evidence="4" id="KW-1185">Reference proteome</keyword>
<dbReference type="Pfam" id="PF04909">
    <property type="entry name" value="Amidohydro_2"/>
    <property type="match status" value="1"/>
</dbReference>
<proteinExistence type="inferred from homology"/>
<protein>
    <submittedName>
        <fullName evidence="3">Amidohydrolase family protein</fullName>
    </submittedName>
</protein>
<dbReference type="EMBL" id="JAGIQL010000142">
    <property type="protein sequence ID" value="MBP0460904.1"/>
    <property type="molecule type" value="Genomic_DNA"/>
</dbReference>
<dbReference type="InterPro" id="IPR006680">
    <property type="entry name" value="Amidohydro-rel"/>
</dbReference>
<gene>
    <name evidence="3" type="ORF">JFN87_26045</name>
</gene>
<organism evidence="3 4">
    <name type="scientific">Streptomyces montanisoli</name>
    <dbReference type="NCBI Taxonomy" id="2798581"/>
    <lineage>
        <taxon>Bacteria</taxon>
        <taxon>Bacillati</taxon>
        <taxon>Actinomycetota</taxon>
        <taxon>Actinomycetes</taxon>
        <taxon>Kitasatosporales</taxon>
        <taxon>Streptomycetaceae</taxon>
        <taxon>Streptomyces</taxon>
    </lineage>
</organism>
<name>A0A940MDA6_9ACTN</name>
<evidence type="ECO:0000259" key="2">
    <source>
        <dbReference type="Pfam" id="PF04909"/>
    </source>
</evidence>
<reference evidence="3" key="1">
    <citation type="submission" date="2021-03" db="EMBL/GenBank/DDBJ databases">
        <title>Whole genome sequence of Streptomyces bomunensis MMS17-BM035.</title>
        <authorList>
            <person name="Lee J.H."/>
        </authorList>
    </citation>
    <scope>NUCLEOTIDE SEQUENCE</scope>
    <source>
        <strain evidence="3">MMS17-BM035</strain>
    </source>
</reference>
<feature type="domain" description="Amidohydrolase-related" evidence="2">
    <location>
        <begin position="7"/>
        <end position="283"/>
    </location>
</feature>
<comment type="caution">
    <text evidence="3">The sequence shown here is derived from an EMBL/GenBank/DDBJ whole genome shotgun (WGS) entry which is preliminary data.</text>
</comment>
<sequence>MPPADLVDTHHHFWDLSVRDQAWITGPAMGPIRRDFAPADLEPEARAAGVTVTVLVQTVPDARETPEFLALAQDSPLVAGVVGWTDLTHPAVAERIAGLREGPGGDRLVAIRHQVQAEPDPEWLLRPDVRRGLAAVAAAGLAYDLVVLPRQLPAAARAAALLPGLTFVLDHLGKPRIAAGQREPWARDIARLAERANTACKLSGLVTEAAWDAWDAEDLRPYADTVIEAFGPDRLMFGSDWPVCTLAATYGEVLDAARSLTAGLGGPERAAVFAGTARRVYGLGPA</sequence>
<accession>A0A940MDA6</accession>
<dbReference type="InterPro" id="IPR032466">
    <property type="entry name" value="Metal_Hydrolase"/>
</dbReference>
<dbReference type="RefSeq" id="WP_209343707.1">
    <property type="nucleotide sequence ID" value="NZ_JAGIQL010000142.1"/>
</dbReference>
<dbReference type="InterPro" id="IPR052350">
    <property type="entry name" value="Metallo-dep_Lactonases"/>
</dbReference>
<dbReference type="GO" id="GO:0016787">
    <property type="term" value="F:hydrolase activity"/>
    <property type="evidence" value="ECO:0007669"/>
    <property type="project" value="InterPro"/>
</dbReference>
<dbReference type="PANTHER" id="PTHR43569:SF2">
    <property type="entry name" value="AMIDOHYDROLASE-RELATED DOMAIN-CONTAINING PROTEIN"/>
    <property type="match status" value="1"/>
</dbReference>
<evidence type="ECO:0000313" key="3">
    <source>
        <dbReference type="EMBL" id="MBP0460904.1"/>
    </source>
</evidence>
<dbReference type="Gene3D" id="3.20.20.140">
    <property type="entry name" value="Metal-dependent hydrolases"/>
    <property type="match status" value="1"/>
</dbReference>
<dbReference type="PANTHER" id="PTHR43569">
    <property type="entry name" value="AMIDOHYDROLASE"/>
    <property type="match status" value="1"/>
</dbReference>
<comment type="similarity">
    <text evidence="1">Belongs to the metallo-dependent hydrolases superfamily.</text>
</comment>
<evidence type="ECO:0000256" key="1">
    <source>
        <dbReference type="ARBA" id="ARBA00038310"/>
    </source>
</evidence>
<dbReference type="AlphaFoldDB" id="A0A940MDA6"/>